<feature type="non-terminal residue" evidence="2">
    <location>
        <position position="191"/>
    </location>
</feature>
<dbReference type="InterPro" id="IPR050706">
    <property type="entry name" value="Cyclic-di-GMP_PDE-like"/>
</dbReference>
<accession>A0A3B0ZWU4</accession>
<dbReference type="PANTHER" id="PTHR33121:SF76">
    <property type="entry name" value="SIGNALING PROTEIN"/>
    <property type="match status" value="1"/>
</dbReference>
<evidence type="ECO:0000313" key="2">
    <source>
        <dbReference type="EMBL" id="VAW97988.1"/>
    </source>
</evidence>
<dbReference type="GO" id="GO:0071111">
    <property type="term" value="F:cyclic-guanylate-specific phosphodiesterase activity"/>
    <property type="evidence" value="ECO:0007669"/>
    <property type="project" value="InterPro"/>
</dbReference>
<dbReference type="SUPFAM" id="SSF141868">
    <property type="entry name" value="EAL domain-like"/>
    <property type="match status" value="1"/>
</dbReference>
<feature type="domain" description="EAL" evidence="1">
    <location>
        <begin position="1"/>
        <end position="191"/>
    </location>
</feature>
<dbReference type="PANTHER" id="PTHR33121">
    <property type="entry name" value="CYCLIC DI-GMP PHOSPHODIESTERASE PDEF"/>
    <property type="match status" value="1"/>
</dbReference>
<dbReference type="AlphaFoldDB" id="A0A3B0ZWU4"/>
<sequence length="191" mass="21534">MSDFFIARQPIYDRKLYVYAYELLYRSSENNYADVVDGDDATSQVLINALMEVGLPELVGQSLAFINLTERYIVEGLPPSLAEDNLVLEVLEDIEPTEAVISGLKKLKAAGHVIVLDDFICDDSKRALVELADIIKFDLFTLPGGTLTEQVKKLRPTGVRLLAEKVETPEEYEYCKALGFDYFQGYFFCKP</sequence>
<name>A0A3B0ZWU4_9ZZZZ</name>
<dbReference type="Gene3D" id="3.20.20.450">
    <property type="entry name" value="EAL domain"/>
    <property type="match status" value="1"/>
</dbReference>
<protein>
    <submittedName>
        <fullName evidence="2">Predicted signal transduction protein</fullName>
    </submittedName>
</protein>
<dbReference type="InterPro" id="IPR001633">
    <property type="entry name" value="EAL_dom"/>
</dbReference>
<dbReference type="InterPro" id="IPR035919">
    <property type="entry name" value="EAL_sf"/>
</dbReference>
<reference evidence="2" key="1">
    <citation type="submission" date="2018-06" db="EMBL/GenBank/DDBJ databases">
        <authorList>
            <person name="Zhirakovskaya E."/>
        </authorList>
    </citation>
    <scope>NUCLEOTIDE SEQUENCE</scope>
</reference>
<dbReference type="SMART" id="SM00052">
    <property type="entry name" value="EAL"/>
    <property type="match status" value="1"/>
</dbReference>
<gene>
    <name evidence="2" type="ORF">MNBD_GAMMA19-2170</name>
</gene>
<dbReference type="Pfam" id="PF00563">
    <property type="entry name" value="EAL"/>
    <property type="match status" value="1"/>
</dbReference>
<dbReference type="PROSITE" id="PS50883">
    <property type="entry name" value="EAL"/>
    <property type="match status" value="1"/>
</dbReference>
<organism evidence="2">
    <name type="scientific">hydrothermal vent metagenome</name>
    <dbReference type="NCBI Taxonomy" id="652676"/>
    <lineage>
        <taxon>unclassified sequences</taxon>
        <taxon>metagenomes</taxon>
        <taxon>ecological metagenomes</taxon>
    </lineage>
</organism>
<evidence type="ECO:0000259" key="1">
    <source>
        <dbReference type="PROSITE" id="PS50883"/>
    </source>
</evidence>
<proteinExistence type="predicted"/>
<dbReference type="EMBL" id="UOFV01000128">
    <property type="protein sequence ID" value="VAW97988.1"/>
    <property type="molecule type" value="Genomic_DNA"/>
</dbReference>